<evidence type="ECO:0000256" key="6">
    <source>
        <dbReference type="ARBA" id="ARBA00022989"/>
    </source>
</evidence>
<feature type="transmembrane region" description="Helical" evidence="8">
    <location>
        <begin position="275"/>
        <end position="295"/>
    </location>
</feature>
<keyword evidence="2" id="KW-1003">Cell membrane</keyword>
<gene>
    <name evidence="9" type="ORF">EYB53_013385</name>
</gene>
<feature type="transmembrane region" description="Helical" evidence="8">
    <location>
        <begin position="121"/>
        <end position="140"/>
    </location>
</feature>
<dbReference type="PANTHER" id="PTHR33908:SF11">
    <property type="entry name" value="MEMBRANE PROTEIN"/>
    <property type="match status" value="1"/>
</dbReference>
<feature type="transmembrane region" description="Helical" evidence="8">
    <location>
        <begin position="216"/>
        <end position="234"/>
    </location>
</feature>
<comment type="subcellular location">
    <subcellularLocation>
        <location evidence="1">Cell membrane</location>
        <topology evidence="1">Multi-pass membrane protein</topology>
    </subcellularLocation>
</comment>
<dbReference type="PANTHER" id="PTHR33908">
    <property type="entry name" value="MANNOSYLTRANSFERASE YKCB-RELATED"/>
    <property type="match status" value="1"/>
</dbReference>
<evidence type="ECO:0008006" key="11">
    <source>
        <dbReference type="Google" id="ProtNLM"/>
    </source>
</evidence>
<accession>A0ABS4DB77</accession>
<evidence type="ECO:0000313" key="10">
    <source>
        <dbReference type="Proteomes" id="UP001193081"/>
    </source>
</evidence>
<proteinExistence type="predicted"/>
<comment type="caution">
    <text evidence="9">The sequence shown here is derived from an EMBL/GenBank/DDBJ whole genome shotgun (WGS) entry which is preliminary data.</text>
</comment>
<sequence length="501" mass="56799">MQQMPSYQALLNRIDLPRLITWALPFWGLVVMLAIVNYPAMHRDLWTDEAFSASYTFHTTVREVLDDVRKNEETPPLYFLLLWGWAQMVGHDEASLRAFSLTAAAIATMLFALLARRHLTLPASFLSVTAFALAPILQNYALEVRGYTLTILLSVVSLITFENLWRHPESSRAQANYIASALALFFTSYFSLPLLAAQWLCWFWQLRTPATRKRRLTDWVVLHLVMALGIAWWLPSLAYQLSVAADVTANWSRGPGDYYLLLLSLVVGSPQAGNWFILWLLGAGASIVLILAVVLHDDQAIRGVVLRATALPTLLLFGLCITLEVTAYRYLSIILPGAILAVGAGFSALRTRRALLAWILASLVAIALLLPWLIPTGQASQPPKPWQKLSSIVEQNLAPTGDVILFHPPWDQRIFTYYAGDVDVPLLGAYHYDEFYHIQGYTLRQTWRTEQAVPLIASHRRVWVFYNQMFHTVPALDLPYREARRWREGNLELILYVIDEP</sequence>
<feature type="transmembrane region" description="Helical" evidence="8">
    <location>
        <begin position="20"/>
        <end position="38"/>
    </location>
</feature>
<feature type="transmembrane region" description="Helical" evidence="8">
    <location>
        <begin position="355"/>
        <end position="374"/>
    </location>
</feature>
<keyword evidence="10" id="KW-1185">Reference proteome</keyword>
<keyword evidence="4" id="KW-0808">Transferase</keyword>
<feature type="transmembrane region" description="Helical" evidence="8">
    <location>
        <begin position="304"/>
        <end position="324"/>
    </location>
</feature>
<evidence type="ECO:0000256" key="8">
    <source>
        <dbReference type="SAM" id="Phobius"/>
    </source>
</evidence>
<dbReference type="RefSeq" id="WP_135478682.1">
    <property type="nucleotide sequence ID" value="NZ_SIJK02000022.1"/>
</dbReference>
<feature type="transmembrane region" description="Helical" evidence="8">
    <location>
        <begin position="177"/>
        <end position="204"/>
    </location>
</feature>
<dbReference type="EMBL" id="SIJK02000022">
    <property type="protein sequence ID" value="MBP1466703.1"/>
    <property type="molecule type" value="Genomic_DNA"/>
</dbReference>
<dbReference type="Proteomes" id="UP001193081">
    <property type="component" value="Unassembled WGS sequence"/>
</dbReference>
<evidence type="ECO:0000313" key="9">
    <source>
        <dbReference type="EMBL" id="MBP1466703.1"/>
    </source>
</evidence>
<evidence type="ECO:0000256" key="2">
    <source>
        <dbReference type="ARBA" id="ARBA00022475"/>
    </source>
</evidence>
<feature type="transmembrane region" description="Helical" evidence="8">
    <location>
        <begin position="330"/>
        <end position="348"/>
    </location>
</feature>
<evidence type="ECO:0000256" key="7">
    <source>
        <dbReference type="ARBA" id="ARBA00023136"/>
    </source>
</evidence>
<evidence type="ECO:0000256" key="3">
    <source>
        <dbReference type="ARBA" id="ARBA00022676"/>
    </source>
</evidence>
<evidence type="ECO:0000256" key="1">
    <source>
        <dbReference type="ARBA" id="ARBA00004651"/>
    </source>
</evidence>
<feature type="transmembrane region" description="Helical" evidence="8">
    <location>
        <begin position="96"/>
        <end position="115"/>
    </location>
</feature>
<dbReference type="InterPro" id="IPR050297">
    <property type="entry name" value="LipidA_mod_glycosyltrf_83"/>
</dbReference>
<evidence type="ECO:0000256" key="4">
    <source>
        <dbReference type="ARBA" id="ARBA00022679"/>
    </source>
</evidence>
<reference evidence="9 10" key="1">
    <citation type="submission" date="2021-03" db="EMBL/GenBank/DDBJ databases">
        <authorList>
            <person name="Grouzdev D.S."/>
        </authorList>
    </citation>
    <scope>NUCLEOTIDE SEQUENCE [LARGE SCALE GENOMIC DNA]</scope>
    <source>
        <strain evidence="9 10">M50-1</strain>
    </source>
</reference>
<protein>
    <recommendedName>
        <fullName evidence="11">Glycosyltransferase RgtA/B/C/D-like domain-containing protein</fullName>
    </recommendedName>
</protein>
<keyword evidence="6 8" id="KW-1133">Transmembrane helix</keyword>
<name>A0ABS4DB77_9CHLR</name>
<evidence type="ECO:0000256" key="5">
    <source>
        <dbReference type="ARBA" id="ARBA00022692"/>
    </source>
</evidence>
<keyword evidence="7 8" id="KW-0472">Membrane</keyword>
<keyword evidence="5 8" id="KW-0812">Transmembrane</keyword>
<organism evidence="9 10">
    <name type="scientific">Candidatus Chloroploca mongolica</name>
    <dbReference type="NCBI Taxonomy" id="2528176"/>
    <lineage>
        <taxon>Bacteria</taxon>
        <taxon>Bacillati</taxon>
        <taxon>Chloroflexota</taxon>
        <taxon>Chloroflexia</taxon>
        <taxon>Chloroflexales</taxon>
        <taxon>Chloroflexineae</taxon>
        <taxon>Oscillochloridaceae</taxon>
        <taxon>Candidatus Chloroploca</taxon>
    </lineage>
</organism>
<keyword evidence="3" id="KW-0328">Glycosyltransferase</keyword>